<accession>A0A6J5L6D2</accession>
<gene>
    <name evidence="1" type="ORF">UFOVP117_40</name>
</gene>
<dbReference type="EMBL" id="LR796235">
    <property type="protein sequence ID" value="CAB4129605.1"/>
    <property type="molecule type" value="Genomic_DNA"/>
</dbReference>
<reference evidence="1" key="1">
    <citation type="submission" date="2020-04" db="EMBL/GenBank/DDBJ databases">
        <authorList>
            <person name="Chiriac C."/>
            <person name="Salcher M."/>
            <person name="Ghai R."/>
            <person name="Kavagutti S V."/>
        </authorList>
    </citation>
    <scope>NUCLEOTIDE SEQUENCE</scope>
</reference>
<proteinExistence type="predicted"/>
<organism evidence="1">
    <name type="scientific">uncultured Caudovirales phage</name>
    <dbReference type="NCBI Taxonomy" id="2100421"/>
    <lineage>
        <taxon>Viruses</taxon>
        <taxon>Duplodnaviria</taxon>
        <taxon>Heunggongvirae</taxon>
        <taxon>Uroviricota</taxon>
        <taxon>Caudoviricetes</taxon>
        <taxon>Peduoviridae</taxon>
        <taxon>Maltschvirus</taxon>
        <taxon>Maltschvirus maltsch</taxon>
    </lineage>
</organism>
<protein>
    <submittedName>
        <fullName evidence="1">Uncharacterized protein</fullName>
    </submittedName>
</protein>
<evidence type="ECO:0000313" key="1">
    <source>
        <dbReference type="EMBL" id="CAB4129605.1"/>
    </source>
</evidence>
<sequence>MGTKEILDRYLGKNTRITETDKGNGFKEVCDLDTGDCYTIRMKDGLIERVNNTLYTNKKINVETTQGFKQLLNG</sequence>
<name>A0A6J5L6D2_9CAUD</name>